<dbReference type="InterPro" id="IPR006070">
    <property type="entry name" value="Sua5-like_dom"/>
</dbReference>
<dbReference type="GO" id="GO:0005737">
    <property type="term" value="C:cytoplasm"/>
    <property type="evidence" value="ECO:0007669"/>
    <property type="project" value="UniProtKB-SubCell"/>
</dbReference>
<dbReference type="Proteomes" id="UP000799772">
    <property type="component" value="Unassembled WGS sequence"/>
</dbReference>
<keyword evidence="5" id="KW-0963">Cytoplasm</keyword>
<organism evidence="9 10">
    <name type="scientific">Rhizodiscina lignyota</name>
    <dbReference type="NCBI Taxonomy" id="1504668"/>
    <lineage>
        <taxon>Eukaryota</taxon>
        <taxon>Fungi</taxon>
        <taxon>Dikarya</taxon>
        <taxon>Ascomycota</taxon>
        <taxon>Pezizomycotina</taxon>
        <taxon>Dothideomycetes</taxon>
        <taxon>Pleosporomycetidae</taxon>
        <taxon>Aulographales</taxon>
        <taxon>Rhizodiscinaceae</taxon>
        <taxon>Rhizodiscina</taxon>
    </lineage>
</organism>
<evidence type="ECO:0000256" key="3">
    <source>
        <dbReference type="ARBA" id="ARBA00012584"/>
    </source>
</evidence>
<evidence type="ECO:0000256" key="5">
    <source>
        <dbReference type="ARBA" id="ARBA00022490"/>
    </source>
</evidence>
<dbReference type="EMBL" id="ML978125">
    <property type="protein sequence ID" value="KAF2100053.1"/>
    <property type="molecule type" value="Genomic_DNA"/>
</dbReference>
<evidence type="ECO:0000256" key="6">
    <source>
        <dbReference type="ARBA" id="ARBA00022679"/>
    </source>
</evidence>
<dbReference type="GO" id="GO:0003725">
    <property type="term" value="F:double-stranded RNA binding"/>
    <property type="evidence" value="ECO:0007669"/>
    <property type="project" value="InterPro"/>
</dbReference>
<dbReference type="GO" id="GO:0006450">
    <property type="term" value="P:regulation of translational fidelity"/>
    <property type="evidence" value="ECO:0007669"/>
    <property type="project" value="TreeGrafter"/>
</dbReference>
<sequence length="257" mass="28101">MADNKSSNISDIEGTGPNIDPIADAKRVFAVLQKGGLAIIPVDVGYAVCAMHNEALERAFTTKQRKPHKRHAMMGSWATHQAIHVLPPREARMAKLIVKDLDLPLGLVAPFKEDHPVIQKLGVETLERSSVEGTLAMLVNVGPLVDELTRLALEANVPIMGSSANLTGKGTKPLVADIEPEILAAADIVIDYGRIKYSNPRTSSTMYDFKNMRLIRYGACYDVIKDALNRFYGIDLPDDPGKDVLFSGHAVAQQNQY</sequence>
<reference evidence="9" key="1">
    <citation type="journal article" date="2020" name="Stud. Mycol.">
        <title>101 Dothideomycetes genomes: a test case for predicting lifestyles and emergence of pathogens.</title>
        <authorList>
            <person name="Haridas S."/>
            <person name="Albert R."/>
            <person name="Binder M."/>
            <person name="Bloem J."/>
            <person name="Labutti K."/>
            <person name="Salamov A."/>
            <person name="Andreopoulos B."/>
            <person name="Baker S."/>
            <person name="Barry K."/>
            <person name="Bills G."/>
            <person name="Bluhm B."/>
            <person name="Cannon C."/>
            <person name="Castanera R."/>
            <person name="Culley D."/>
            <person name="Daum C."/>
            <person name="Ezra D."/>
            <person name="Gonzalez J."/>
            <person name="Henrissat B."/>
            <person name="Kuo A."/>
            <person name="Liang C."/>
            <person name="Lipzen A."/>
            <person name="Lutzoni F."/>
            <person name="Magnuson J."/>
            <person name="Mondo S."/>
            <person name="Nolan M."/>
            <person name="Ohm R."/>
            <person name="Pangilinan J."/>
            <person name="Park H.-J."/>
            <person name="Ramirez L."/>
            <person name="Alfaro M."/>
            <person name="Sun H."/>
            <person name="Tritt A."/>
            <person name="Yoshinaga Y."/>
            <person name="Zwiers L.-H."/>
            <person name="Turgeon B."/>
            <person name="Goodwin S."/>
            <person name="Spatafora J."/>
            <person name="Crous P."/>
            <person name="Grigoriev I."/>
        </authorList>
    </citation>
    <scope>NUCLEOTIDE SEQUENCE</scope>
    <source>
        <strain evidence="9">CBS 133067</strain>
    </source>
</reference>
<dbReference type="AlphaFoldDB" id="A0A9P4IHE7"/>
<dbReference type="PANTHER" id="PTHR17490:SF10">
    <property type="entry name" value="THREONYLCARBAMOYL-AMP SYNTHASE"/>
    <property type="match status" value="1"/>
</dbReference>
<dbReference type="InterPro" id="IPR017945">
    <property type="entry name" value="DHBP_synth_RibB-like_a/b_dom"/>
</dbReference>
<name>A0A9P4IHE7_9PEZI</name>
<comment type="catalytic activity">
    <reaction evidence="7">
        <text>L-threonine + hydrogencarbonate + ATP = L-threonylcarbamoyladenylate + diphosphate + H2O</text>
        <dbReference type="Rhea" id="RHEA:36407"/>
        <dbReference type="ChEBI" id="CHEBI:15377"/>
        <dbReference type="ChEBI" id="CHEBI:17544"/>
        <dbReference type="ChEBI" id="CHEBI:30616"/>
        <dbReference type="ChEBI" id="CHEBI:33019"/>
        <dbReference type="ChEBI" id="CHEBI:57926"/>
        <dbReference type="ChEBI" id="CHEBI:73682"/>
        <dbReference type="EC" id="2.7.7.87"/>
    </reaction>
</comment>
<dbReference type="PROSITE" id="PS51163">
    <property type="entry name" value="YRDC"/>
    <property type="match status" value="1"/>
</dbReference>
<comment type="caution">
    <text evidence="9">The sequence shown here is derived from an EMBL/GenBank/DDBJ whole genome shotgun (WGS) entry which is preliminary data.</text>
</comment>
<evidence type="ECO:0000259" key="8">
    <source>
        <dbReference type="PROSITE" id="PS51163"/>
    </source>
</evidence>
<gene>
    <name evidence="9" type="ORF">NA57DRAFT_75557</name>
</gene>
<dbReference type="EC" id="2.7.7.87" evidence="3"/>
<evidence type="ECO:0000256" key="1">
    <source>
        <dbReference type="ARBA" id="ARBA00004496"/>
    </source>
</evidence>
<evidence type="ECO:0000256" key="2">
    <source>
        <dbReference type="ARBA" id="ARBA00007663"/>
    </source>
</evidence>
<keyword evidence="6" id="KW-0808">Transferase</keyword>
<dbReference type="Pfam" id="PF01300">
    <property type="entry name" value="Sua5_yciO_yrdC"/>
    <property type="match status" value="1"/>
</dbReference>
<keyword evidence="10" id="KW-1185">Reference proteome</keyword>
<comment type="subcellular location">
    <subcellularLocation>
        <location evidence="1">Cytoplasm</location>
    </subcellularLocation>
</comment>
<dbReference type="PANTHER" id="PTHR17490">
    <property type="entry name" value="SUA5"/>
    <property type="match status" value="1"/>
</dbReference>
<evidence type="ECO:0000256" key="4">
    <source>
        <dbReference type="ARBA" id="ARBA00015492"/>
    </source>
</evidence>
<accession>A0A9P4IHE7</accession>
<protein>
    <recommendedName>
        <fullName evidence="4">Threonylcarbamoyl-AMP synthase</fullName>
        <ecNumber evidence="3">2.7.7.87</ecNumber>
    </recommendedName>
</protein>
<evidence type="ECO:0000313" key="10">
    <source>
        <dbReference type="Proteomes" id="UP000799772"/>
    </source>
</evidence>
<evidence type="ECO:0000313" key="9">
    <source>
        <dbReference type="EMBL" id="KAF2100053.1"/>
    </source>
</evidence>
<comment type="similarity">
    <text evidence="2">Belongs to the SUA5 family.</text>
</comment>
<evidence type="ECO:0000256" key="7">
    <source>
        <dbReference type="ARBA" id="ARBA00048366"/>
    </source>
</evidence>
<dbReference type="GO" id="GO:0000049">
    <property type="term" value="F:tRNA binding"/>
    <property type="evidence" value="ECO:0007669"/>
    <property type="project" value="TreeGrafter"/>
</dbReference>
<dbReference type="Gene3D" id="3.90.870.10">
    <property type="entry name" value="DHBP synthase"/>
    <property type="match status" value="1"/>
</dbReference>
<dbReference type="SUPFAM" id="SSF55821">
    <property type="entry name" value="YrdC/RibB"/>
    <property type="match status" value="1"/>
</dbReference>
<dbReference type="OrthoDB" id="4664297at2759"/>
<dbReference type="InterPro" id="IPR050156">
    <property type="entry name" value="TC-AMP_synthase_SUA5"/>
</dbReference>
<dbReference type="GO" id="GO:0061710">
    <property type="term" value="F:L-threonylcarbamoyladenylate synthase"/>
    <property type="evidence" value="ECO:0007669"/>
    <property type="project" value="UniProtKB-EC"/>
</dbReference>
<feature type="domain" description="YrdC-like" evidence="8">
    <location>
        <begin position="22"/>
        <end position="220"/>
    </location>
</feature>
<proteinExistence type="inferred from homology"/>